<name>A0A2I1HSG2_9GLOM</name>
<gene>
    <name evidence="1" type="ORF">RhiirA4_487325</name>
    <name evidence="2" type="ORF">RhiirA4_489069</name>
</gene>
<evidence type="ECO:0000313" key="1">
    <source>
        <dbReference type="EMBL" id="PKY61817.1"/>
    </source>
</evidence>
<dbReference type="EMBL" id="LLXI01007254">
    <property type="protein sequence ID" value="PKY62505.1"/>
    <property type="molecule type" value="Genomic_DNA"/>
</dbReference>
<sequence length="76" mass="8628">MPASWNWGFERDISFFELDELDFIDRYQFLPLGLGFGKFQDETYVSVGSAVDLRSGKVREKLAGIWLFGGSGLSKE</sequence>
<comment type="caution">
    <text evidence="1">The sequence shown here is derived from an EMBL/GenBank/DDBJ whole genome shotgun (WGS) entry which is preliminary data.</text>
</comment>
<keyword evidence="3" id="KW-1185">Reference proteome</keyword>
<evidence type="ECO:0000313" key="3">
    <source>
        <dbReference type="Proteomes" id="UP000234323"/>
    </source>
</evidence>
<protein>
    <submittedName>
        <fullName evidence="1">Uncharacterized protein</fullName>
    </submittedName>
</protein>
<reference evidence="1 3" key="1">
    <citation type="submission" date="2015-10" db="EMBL/GenBank/DDBJ databases">
        <title>Genome analyses suggest a sexual origin of heterokaryosis in a supposedly ancient asexual fungus.</title>
        <authorList>
            <person name="Ropars J."/>
            <person name="Sedzielewska K."/>
            <person name="Noel J."/>
            <person name="Charron P."/>
            <person name="Farinelli L."/>
            <person name="Marton T."/>
            <person name="Kruger M."/>
            <person name="Pelin A."/>
            <person name="Brachmann A."/>
            <person name="Corradi N."/>
        </authorList>
    </citation>
    <scope>NUCLEOTIDE SEQUENCE [LARGE SCALE GENOMIC DNA]</scope>
    <source>
        <strain evidence="1 3">A4</strain>
    </source>
</reference>
<organism evidence="1 3">
    <name type="scientific">Rhizophagus irregularis</name>
    <dbReference type="NCBI Taxonomy" id="588596"/>
    <lineage>
        <taxon>Eukaryota</taxon>
        <taxon>Fungi</taxon>
        <taxon>Fungi incertae sedis</taxon>
        <taxon>Mucoromycota</taxon>
        <taxon>Glomeromycotina</taxon>
        <taxon>Glomeromycetes</taxon>
        <taxon>Glomerales</taxon>
        <taxon>Glomeraceae</taxon>
        <taxon>Rhizophagus</taxon>
    </lineage>
</organism>
<accession>A0A2I1HSG2</accession>
<evidence type="ECO:0000313" key="2">
    <source>
        <dbReference type="EMBL" id="PKY62505.1"/>
    </source>
</evidence>
<dbReference type="AlphaFoldDB" id="A0A2I1HSG2"/>
<proteinExistence type="predicted"/>
<dbReference type="Proteomes" id="UP000234323">
    <property type="component" value="Unassembled WGS sequence"/>
</dbReference>
<dbReference type="EMBL" id="LLXI01005918">
    <property type="protein sequence ID" value="PKY61817.1"/>
    <property type="molecule type" value="Genomic_DNA"/>
</dbReference>